<accession>A0A5P1RBV6</accession>
<dbReference type="SMART" id="SM00448">
    <property type="entry name" value="REC"/>
    <property type="match status" value="1"/>
</dbReference>
<evidence type="ECO:0000259" key="4">
    <source>
        <dbReference type="PROSITE" id="PS50110"/>
    </source>
</evidence>
<dbReference type="PANTHER" id="PTHR48111:SF6">
    <property type="entry name" value="TRANSCRIPTIONAL REGULATORY PROTEIN CREB"/>
    <property type="match status" value="1"/>
</dbReference>
<evidence type="ECO:0000256" key="1">
    <source>
        <dbReference type="ARBA" id="ARBA00023125"/>
    </source>
</evidence>
<evidence type="ECO:0000256" key="2">
    <source>
        <dbReference type="PROSITE-ProRule" id="PRU00169"/>
    </source>
</evidence>
<evidence type="ECO:0000313" key="6">
    <source>
        <dbReference type="EMBL" id="QEQ97098.1"/>
    </source>
</evidence>
<dbReference type="Gene3D" id="6.10.250.690">
    <property type="match status" value="1"/>
</dbReference>
<feature type="domain" description="Response regulatory" evidence="4">
    <location>
        <begin position="2"/>
        <end position="115"/>
    </location>
</feature>
<evidence type="ECO:0000259" key="5">
    <source>
        <dbReference type="PROSITE" id="PS51755"/>
    </source>
</evidence>
<dbReference type="EMBL" id="CP043869">
    <property type="protein sequence ID" value="QEQ97098.1"/>
    <property type="molecule type" value="Genomic_DNA"/>
</dbReference>
<dbReference type="KEGG" id="ncu:F0U83_10450"/>
<dbReference type="SMART" id="SM00862">
    <property type="entry name" value="Trans_reg_C"/>
    <property type="match status" value="1"/>
</dbReference>
<dbReference type="Pfam" id="PF00072">
    <property type="entry name" value="Response_reg"/>
    <property type="match status" value="1"/>
</dbReference>
<gene>
    <name evidence="6" type="primary">creB</name>
    <name evidence="6" type="ORF">F0U83_10450</name>
</gene>
<dbReference type="Gene3D" id="3.40.50.2300">
    <property type="match status" value="1"/>
</dbReference>
<dbReference type="GO" id="GO:0032993">
    <property type="term" value="C:protein-DNA complex"/>
    <property type="evidence" value="ECO:0007669"/>
    <property type="project" value="TreeGrafter"/>
</dbReference>
<dbReference type="InterPro" id="IPR001867">
    <property type="entry name" value="OmpR/PhoB-type_DNA-bd"/>
</dbReference>
<evidence type="ECO:0000313" key="7">
    <source>
        <dbReference type="Proteomes" id="UP000324760"/>
    </source>
</evidence>
<dbReference type="NCBIfam" id="NF008296">
    <property type="entry name" value="PRK11083.1"/>
    <property type="match status" value="1"/>
</dbReference>
<organism evidence="6 7">
    <name type="scientific">Neptunomonas concharum</name>
    <dbReference type="NCBI Taxonomy" id="1031538"/>
    <lineage>
        <taxon>Bacteria</taxon>
        <taxon>Pseudomonadati</taxon>
        <taxon>Pseudomonadota</taxon>
        <taxon>Gammaproteobacteria</taxon>
        <taxon>Oceanospirillales</taxon>
        <taxon>Oceanospirillaceae</taxon>
        <taxon>Neptunomonas</taxon>
    </lineage>
</organism>
<reference evidence="6 7" key="1">
    <citation type="journal article" date="2019" name="Biochem. Eng. J.">
        <title>Metabolic engineering of the marine bacteria Neptunomonas concharum for the production of acetoin and meso-2,3-butanediol from acetate.</title>
        <authorList>
            <person name="Li W."/>
            <person name="Pu N."/>
            <person name="Liu C.-X."/>
            <person name="Yuan Q.-P."/>
            <person name="Li Z.-J."/>
        </authorList>
    </citation>
    <scope>NUCLEOTIDE SEQUENCE [LARGE SCALE GENOMIC DNA]</scope>
    <source>
        <strain evidence="6 7">JCM17730</strain>
    </source>
</reference>
<dbReference type="CDD" id="cd00383">
    <property type="entry name" value="trans_reg_C"/>
    <property type="match status" value="1"/>
</dbReference>
<dbReference type="Gene3D" id="1.10.10.10">
    <property type="entry name" value="Winged helix-like DNA-binding domain superfamily/Winged helix DNA-binding domain"/>
    <property type="match status" value="1"/>
</dbReference>
<dbReference type="Proteomes" id="UP000324760">
    <property type="component" value="Chromosome"/>
</dbReference>
<dbReference type="SUPFAM" id="SSF52172">
    <property type="entry name" value="CheY-like"/>
    <property type="match status" value="1"/>
</dbReference>
<dbReference type="InterPro" id="IPR011006">
    <property type="entry name" value="CheY-like_superfamily"/>
</dbReference>
<feature type="modified residue" description="4-aspartylphosphate" evidence="2">
    <location>
        <position position="51"/>
    </location>
</feature>
<dbReference type="GO" id="GO:0000976">
    <property type="term" value="F:transcription cis-regulatory region binding"/>
    <property type="evidence" value="ECO:0007669"/>
    <property type="project" value="TreeGrafter"/>
</dbReference>
<sequence length="225" mass="25595">MRILIIEDEQSIADTLVYALKQEGFSVDHQLLGLLGAEAHKQNPYDLLILDVGLPDLSGFELCKKIRTFSDAPIIFLTARDQEIDRVVGLEIGADDYVTKPFSPRELVARVKVILRRIKPLTATSELFEHLPSQHLIRYSGHRLELTRYEYGLLATLLTRPEQVFSRDQLMQHVWPDNSGSFDRVIDTHIKGLRAKLRKITPERDPIQTHRGLGYSISLGNTDAN</sequence>
<keyword evidence="1 3" id="KW-0238">DNA-binding</keyword>
<dbReference type="InterPro" id="IPR036388">
    <property type="entry name" value="WH-like_DNA-bd_sf"/>
</dbReference>
<dbReference type="InterPro" id="IPR001789">
    <property type="entry name" value="Sig_transdc_resp-reg_receiver"/>
</dbReference>
<dbReference type="GO" id="GO:0006355">
    <property type="term" value="P:regulation of DNA-templated transcription"/>
    <property type="evidence" value="ECO:0007669"/>
    <property type="project" value="InterPro"/>
</dbReference>
<dbReference type="PROSITE" id="PS50110">
    <property type="entry name" value="RESPONSE_REGULATORY"/>
    <property type="match status" value="1"/>
</dbReference>
<evidence type="ECO:0000256" key="3">
    <source>
        <dbReference type="PROSITE-ProRule" id="PRU01091"/>
    </source>
</evidence>
<feature type="DNA-binding region" description="OmpR/PhoB-type" evidence="3">
    <location>
        <begin position="119"/>
        <end position="219"/>
    </location>
</feature>
<dbReference type="InterPro" id="IPR039420">
    <property type="entry name" value="WalR-like"/>
</dbReference>
<dbReference type="GO" id="GO:0000156">
    <property type="term" value="F:phosphorelay response regulator activity"/>
    <property type="evidence" value="ECO:0007669"/>
    <property type="project" value="TreeGrafter"/>
</dbReference>
<name>A0A5P1RBV6_9GAMM</name>
<keyword evidence="7" id="KW-1185">Reference proteome</keyword>
<dbReference type="GO" id="GO:0005829">
    <property type="term" value="C:cytosol"/>
    <property type="evidence" value="ECO:0007669"/>
    <property type="project" value="TreeGrafter"/>
</dbReference>
<keyword evidence="2" id="KW-0597">Phosphoprotein</keyword>
<dbReference type="PANTHER" id="PTHR48111">
    <property type="entry name" value="REGULATOR OF RPOS"/>
    <property type="match status" value="1"/>
</dbReference>
<dbReference type="OrthoDB" id="9802426at2"/>
<dbReference type="AlphaFoldDB" id="A0A5P1RBV6"/>
<proteinExistence type="predicted"/>
<dbReference type="InterPro" id="IPR016032">
    <property type="entry name" value="Sig_transdc_resp-reg_C-effctor"/>
</dbReference>
<dbReference type="SUPFAM" id="SSF46894">
    <property type="entry name" value="C-terminal effector domain of the bipartite response regulators"/>
    <property type="match status" value="1"/>
</dbReference>
<feature type="domain" description="OmpR/PhoB-type" evidence="5">
    <location>
        <begin position="119"/>
        <end position="219"/>
    </location>
</feature>
<dbReference type="RefSeq" id="WP_138987592.1">
    <property type="nucleotide sequence ID" value="NZ_CP043869.1"/>
</dbReference>
<dbReference type="PROSITE" id="PS51755">
    <property type="entry name" value="OMPR_PHOB"/>
    <property type="match status" value="1"/>
</dbReference>
<protein>
    <submittedName>
        <fullName evidence="6">Two-component system response regulator CreB</fullName>
    </submittedName>
</protein>
<dbReference type="Pfam" id="PF00486">
    <property type="entry name" value="Trans_reg_C"/>
    <property type="match status" value="1"/>
</dbReference>